<evidence type="ECO:0000313" key="2">
    <source>
        <dbReference type="Proteomes" id="UP001165960"/>
    </source>
</evidence>
<protein>
    <submittedName>
        <fullName evidence="1">Uncharacterized protein</fullName>
    </submittedName>
</protein>
<gene>
    <name evidence="1" type="ORF">DSO57_1023199</name>
</gene>
<comment type="caution">
    <text evidence="1">The sequence shown here is derived from an EMBL/GenBank/DDBJ whole genome shotgun (WGS) entry which is preliminary data.</text>
</comment>
<reference evidence="1" key="1">
    <citation type="submission" date="2022-04" db="EMBL/GenBank/DDBJ databases">
        <title>Genome of the entomopathogenic fungus Entomophthora muscae.</title>
        <authorList>
            <person name="Elya C."/>
            <person name="Lovett B.R."/>
            <person name="Lee E."/>
            <person name="Macias A.M."/>
            <person name="Hajek A.E."/>
            <person name="De Bivort B.L."/>
            <person name="Kasson M.T."/>
            <person name="De Fine Licht H.H."/>
            <person name="Stajich J.E."/>
        </authorList>
    </citation>
    <scope>NUCLEOTIDE SEQUENCE</scope>
    <source>
        <strain evidence="1">Berkeley</strain>
    </source>
</reference>
<name>A0ACC2U1B6_9FUNG</name>
<accession>A0ACC2U1B6</accession>
<keyword evidence="2" id="KW-1185">Reference proteome</keyword>
<dbReference type="Proteomes" id="UP001165960">
    <property type="component" value="Unassembled WGS sequence"/>
</dbReference>
<dbReference type="EMBL" id="QTSX02001540">
    <property type="protein sequence ID" value="KAJ9080593.1"/>
    <property type="molecule type" value="Genomic_DNA"/>
</dbReference>
<sequence>MPVRCNFVFDVTSVDTDHSILFIEASSPAISTEIPDFGISQYYIRSLEHPRTCASLRVHFEAVAPSLKFLLTDALGFTSSMDIVTKNSMFNELDKLVLTSLAFCCTPALRVYQSSEAVKVFKGANKNVAQTVLQLQDPNLTPDDDAVAYFNSVFSQPDARL</sequence>
<evidence type="ECO:0000313" key="1">
    <source>
        <dbReference type="EMBL" id="KAJ9080593.1"/>
    </source>
</evidence>
<proteinExistence type="predicted"/>
<organism evidence="1 2">
    <name type="scientific">Entomophthora muscae</name>
    <dbReference type="NCBI Taxonomy" id="34485"/>
    <lineage>
        <taxon>Eukaryota</taxon>
        <taxon>Fungi</taxon>
        <taxon>Fungi incertae sedis</taxon>
        <taxon>Zoopagomycota</taxon>
        <taxon>Entomophthoromycotina</taxon>
        <taxon>Entomophthoromycetes</taxon>
        <taxon>Entomophthorales</taxon>
        <taxon>Entomophthoraceae</taxon>
        <taxon>Entomophthora</taxon>
    </lineage>
</organism>